<protein>
    <submittedName>
        <fullName evidence="1">Uncharacterized protein</fullName>
    </submittedName>
</protein>
<sequence>MNSIKTHIDSKQFTDLFDQRYIKSLDEIRKSGSYPRYTINISNIEYLLRDDDEDDPYGNRECYRLNSCYKIDNNLLILIPLPSGPLDSDDPYLLNKYILFTEKFVAEVMMDGKESIVVDISGNKIYPTDNDIDEIKDIIFKFINSGELITEFMGVELIMNRNQTNFTILGMK</sequence>
<accession>C4GFA2</accession>
<reference evidence="1" key="1">
    <citation type="submission" date="2009-04" db="EMBL/GenBank/DDBJ databases">
        <authorList>
            <person name="Weinstock G."/>
            <person name="Sodergren E."/>
            <person name="Clifton S."/>
            <person name="Fulton L."/>
            <person name="Fulton B."/>
            <person name="Courtney L."/>
            <person name="Fronick C."/>
            <person name="Harrison M."/>
            <person name="Strong C."/>
            <person name="Farmer C."/>
            <person name="Delahaunty K."/>
            <person name="Markovic C."/>
            <person name="Hall O."/>
            <person name="Minx P."/>
            <person name="Tomlinson C."/>
            <person name="Mitreva M."/>
            <person name="Nelson J."/>
            <person name="Hou S."/>
            <person name="Wollam A."/>
            <person name="Pepin K.H."/>
            <person name="Johnson M."/>
            <person name="Bhonagiri V."/>
            <person name="Nash W.E."/>
            <person name="Warren W."/>
            <person name="Chinwalla A."/>
            <person name="Mardis E.R."/>
            <person name="Wilson R.K."/>
        </authorList>
    </citation>
    <scope>NUCLEOTIDE SEQUENCE [LARGE SCALE GENOMIC DNA]</scope>
    <source>
        <strain evidence="1">ATCC 51147</strain>
    </source>
</reference>
<dbReference type="EMBL" id="ACJW02000002">
    <property type="protein sequence ID" value="EEP68907.1"/>
    <property type="molecule type" value="Genomic_DNA"/>
</dbReference>
<evidence type="ECO:0000313" key="2">
    <source>
        <dbReference type="Proteomes" id="UP000003009"/>
    </source>
</evidence>
<dbReference type="RefSeq" id="WP_003794527.1">
    <property type="nucleotide sequence ID" value="NZ_GG665871.1"/>
</dbReference>
<dbReference type="GeneID" id="84906864"/>
<gene>
    <name evidence="1" type="ORF">GCWU000324_00818</name>
</gene>
<comment type="caution">
    <text evidence="1">The sequence shown here is derived from an EMBL/GenBank/DDBJ whole genome shotgun (WGS) entry which is preliminary data.</text>
</comment>
<dbReference type="STRING" id="629741.GCWU000324_00818"/>
<dbReference type="HOGENOM" id="CLU_1553219_0_0_4"/>
<proteinExistence type="predicted"/>
<dbReference type="Proteomes" id="UP000003009">
    <property type="component" value="Unassembled WGS sequence"/>
</dbReference>
<organism evidence="1 2">
    <name type="scientific">Kingella oralis ATCC 51147</name>
    <dbReference type="NCBI Taxonomy" id="629741"/>
    <lineage>
        <taxon>Bacteria</taxon>
        <taxon>Pseudomonadati</taxon>
        <taxon>Pseudomonadota</taxon>
        <taxon>Betaproteobacteria</taxon>
        <taxon>Neisseriales</taxon>
        <taxon>Neisseriaceae</taxon>
        <taxon>Kingella</taxon>
    </lineage>
</organism>
<evidence type="ECO:0000313" key="1">
    <source>
        <dbReference type="EMBL" id="EEP68907.1"/>
    </source>
</evidence>
<dbReference type="AlphaFoldDB" id="C4GFA2"/>
<name>C4GFA2_9NEIS</name>
<keyword evidence="2" id="KW-1185">Reference proteome</keyword>